<feature type="transmembrane region" description="Helical" evidence="1">
    <location>
        <begin position="12"/>
        <end position="37"/>
    </location>
</feature>
<dbReference type="Proteomes" id="UP000234639">
    <property type="component" value="Unassembled WGS sequence"/>
</dbReference>
<dbReference type="RefSeq" id="WP_101637170.1">
    <property type="nucleotide sequence ID" value="NZ_PKHU01000004.1"/>
</dbReference>
<feature type="transmembrane region" description="Helical" evidence="1">
    <location>
        <begin position="43"/>
        <end position="61"/>
    </location>
</feature>
<accession>A0A2I1N9R3</accession>
<dbReference type="Pfam" id="PF11335">
    <property type="entry name" value="DUF3137"/>
    <property type="match status" value="1"/>
</dbReference>
<evidence type="ECO:0008006" key="4">
    <source>
        <dbReference type="Google" id="ProtNLM"/>
    </source>
</evidence>
<evidence type="ECO:0000256" key="1">
    <source>
        <dbReference type="SAM" id="Phobius"/>
    </source>
</evidence>
<comment type="caution">
    <text evidence="2">The sequence shown here is derived from an EMBL/GenBank/DDBJ whole genome shotgun (WGS) entry which is preliminary data.</text>
</comment>
<dbReference type="InterPro" id="IPR021484">
    <property type="entry name" value="DUF3137"/>
</dbReference>
<name>A0A2I1N9R3_9BACT</name>
<organism evidence="2 3">
    <name type="scientific">Campylobacter ureolyticus</name>
    <dbReference type="NCBI Taxonomy" id="827"/>
    <lineage>
        <taxon>Bacteria</taxon>
        <taxon>Pseudomonadati</taxon>
        <taxon>Campylobacterota</taxon>
        <taxon>Epsilonproteobacteria</taxon>
        <taxon>Campylobacterales</taxon>
        <taxon>Campylobacteraceae</taxon>
        <taxon>Campylobacter</taxon>
    </lineage>
</organism>
<dbReference type="AlphaFoldDB" id="A0A2I1N9R3"/>
<sequence>MNEIKNLENRRLAILSHLKMVLLFLSGLAVLAFTYLYFSSNDFLTSLFIPSFCVIFLYQTYRNFIVKNFNYEFKNKLLREIITNISPNLDYFPNKFIDKKEFYYPNIYKIADLYSGNDLIEGKFKGVNIKLSDLFLQEEIITYDEKGNQKVRYETIFKGIFFIADFNKFFTSKTYVLSNKIAFLKKSGNRAYMDDVEFEKCFKTFTNDQINARYVLTPNFMERVLKIKNYFKKELNFAFLDSKIYIYLEFNYDSFEPKLHNSLISENSILEIYEKNILEILNLVEELNLNNKIWKNYGI</sequence>
<dbReference type="EMBL" id="PKHU01000004">
    <property type="protein sequence ID" value="PKZ29101.1"/>
    <property type="molecule type" value="Genomic_DNA"/>
</dbReference>
<gene>
    <name evidence="2" type="ORF">CYJ41_04490</name>
</gene>
<protein>
    <recommendedName>
        <fullName evidence="4">Galanin</fullName>
    </recommendedName>
</protein>
<reference evidence="2 3" key="1">
    <citation type="submission" date="2017-12" db="EMBL/GenBank/DDBJ databases">
        <title>Phylogenetic diversity of female urinary microbiome.</title>
        <authorList>
            <person name="Thomas-White K."/>
            <person name="Wolfe A.J."/>
        </authorList>
    </citation>
    <scope>NUCLEOTIDE SEQUENCE [LARGE SCALE GENOMIC DNA]</scope>
    <source>
        <strain evidence="2 3">UMB0112</strain>
    </source>
</reference>
<keyword evidence="1" id="KW-0812">Transmembrane</keyword>
<evidence type="ECO:0000313" key="2">
    <source>
        <dbReference type="EMBL" id="PKZ29101.1"/>
    </source>
</evidence>
<evidence type="ECO:0000313" key="3">
    <source>
        <dbReference type="Proteomes" id="UP000234639"/>
    </source>
</evidence>
<keyword evidence="1" id="KW-0472">Membrane</keyword>
<proteinExistence type="predicted"/>
<keyword evidence="1" id="KW-1133">Transmembrane helix</keyword>